<feature type="transmembrane region" description="Helical" evidence="1">
    <location>
        <begin position="6"/>
        <end position="22"/>
    </location>
</feature>
<reference evidence="2" key="1">
    <citation type="submission" date="2022-09" db="EMBL/GenBank/DDBJ databases">
        <title>Complete Genomes of Fervidibacillus albus and Fervidibacillus halotolerans isolated from tidal flat sediments.</title>
        <authorList>
            <person name="Kwon K.K."/>
            <person name="Yang S.-H."/>
            <person name="Park M.J."/>
            <person name="Oh H.-M."/>
        </authorList>
    </citation>
    <scope>NUCLEOTIDE SEQUENCE</scope>
    <source>
        <strain evidence="2">MEBiC13594</strain>
    </source>
</reference>
<feature type="transmembrane region" description="Helical" evidence="1">
    <location>
        <begin position="83"/>
        <end position="103"/>
    </location>
</feature>
<keyword evidence="1" id="KW-0812">Transmembrane</keyword>
<dbReference type="EMBL" id="CP106877">
    <property type="protein sequence ID" value="WAA13773.1"/>
    <property type="molecule type" value="Genomic_DNA"/>
</dbReference>
<dbReference type="InterPro" id="IPR014617">
    <property type="entry name" value="YphA_Bacsu"/>
</dbReference>
<dbReference type="AlphaFoldDB" id="A0A9E8RZV6"/>
<evidence type="ECO:0000313" key="2">
    <source>
        <dbReference type="EMBL" id="WAA13773.1"/>
    </source>
</evidence>
<dbReference type="Proteomes" id="UP001164726">
    <property type="component" value="Chromosome"/>
</dbReference>
<organism evidence="2 3">
    <name type="scientific">Fervidibacillus halotolerans</name>
    <dbReference type="NCBI Taxonomy" id="2980027"/>
    <lineage>
        <taxon>Bacteria</taxon>
        <taxon>Bacillati</taxon>
        <taxon>Bacillota</taxon>
        <taxon>Bacilli</taxon>
        <taxon>Bacillales</taxon>
        <taxon>Bacillaceae</taxon>
        <taxon>Fervidibacillus</taxon>
    </lineage>
</organism>
<proteinExistence type="predicted"/>
<feature type="transmembrane region" description="Helical" evidence="1">
    <location>
        <begin position="53"/>
        <end position="71"/>
    </location>
</feature>
<keyword evidence="1" id="KW-1133">Transmembrane helix</keyword>
<keyword evidence="1" id="KW-0472">Membrane</keyword>
<feature type="transmembrane region" description="Helical" evidence="1">
    <location>
        <begin position="29"/>
        <end position="47"/>
    </location>
</feature>
<sequence>MEGFIFFWFTWSTWIFSTFILNKKNPYRFPLALISLITMILSAYSVQFFQYRISYASLFLWMISFAAFTNLSFSSLLNKSFRILIMTIAVATFHILSLIDPVWLIFEKTWMQAGSFAFLAILLFSHLKDRIFAVINSFFQGEFIYAALLQRRSIDYPIGSLSFFDSLVLGLLFTSIWSGVEYLRHSFQHHESKGRERPFI</sequence>
<dbReference type="PIRSF" id="PIRSF036710">
    <property type="entry name" value="YphA_Bacsu"/>
    <property type="match status" value="1"/>
</dbReference>
<name>A0A9E8RZV6_9BACI</name>
<gene>
    <name evidence="2" type="ORF">OE105_06645</name>
</gene>
<evidence type="ECO:0000313" key="3">
    <source>
        <dbReference type="Proteomes" id="UP001164726"/>
    </source>
</evidence>
<evidence type="ECO:0000256" key="1">
    <source>
        <dbReference type="SAM" id="Phobius"/>
    </source>
</evidence>
<dbReference type="RefSeq" id="WP_275421979.1">
    <property type="nucleotide sequence ID" value="NZ_CP106877.1"/>
</dbReference>
<dbReference type="Pfam" id="PF24124">
    <property type="entry name" value="YphA"/>
    <property type="match status" value="1"/>
</dbReference>
<feature type="transmembrane region" description="Helical" evidence="1">
    <location>
        <begin position="161"/>
        <end position="183"/>
    </location>
</feature>
<keyword evidence="3" id="KW-1185">Reference proteome</keyword>
<protein>
    <submittedName>
        <fullName evidence="2">Uncharacterized protein</fullName>
    </submittedName>
</protein>
<dbReference type="KEGG" id="fhl:OE105_06645"/>
<feature type="transmembrane region" description="Helical" evidence="1">
    <location>
        <begin position="109"/>
        <end position="124"/>
    </location>
</feature>
<accession>A0A9E8RZV6</accession>